<keyword evidence="10" id="KW-1185">Reference proteome</keyword>
<evidence type="ECO:0000256" key="5">
    <source>
        <dbReference type="ARBA" id="ARBA00023163"/>
    </source>
</evidence>
<keyword evidence="3" id="KW-0963">Cytoplasm</keyword>
<evidence type="ECO:0000256" key="2">
    <source>
        <dbReference type="ARBA" id="ARBA00004496"/>
    </source>
</evidence>
<comment type="subcellular location">
    <subcellularLocation>
        <location evidence="2">Cytoplasm</location>
    </subcellularLocation>
    <subcellularLocation>
        <location evidence="1">Nucleus</location>
    </subcellularLocation>
</comment>
<dbReference type="GeneID" id="54483302"/>
<evidence type="ECO:0000256" key="6">
    <source>
        <dbReference type="ARBA" id="ARBA00023242"/>
    </source>
</evidence>
<gene>
    <name evidence="9" type="ORF">EJ05DRAFT_446713</name>
</gene>
<evidence type="ECO:0000256" key="7">
    <source>
        <dbReference type="ARBA" id="ARBA00038005"/>
    </source>
</evidence>
<protein>
    <recommendedName>
        <fullName evidence="8">Velvet domain-containing protein</fullName>
    </recommendedName>
</protein>
<evidence type="ECO:0000256" key="1">
    <source>
        <dbReference type="ARBA" id="ARBA00004123"/>
    </source>
</evidence>
<dbReference type="PROSITE" id="PS51821">
    <property type="entry name" value="VELVET"/>
    <property type="match status" value="1"/>
</dbReference>
<accession>A0A6A6VT11</accession>
<dbReference type="InterPro" id="IPR037525">
    <property type="entry name" value="Velvet_dom"/>
</dbReference>
<dbReference type="Proteomes" id="UP000799437">
    <property type="component" value="Unassembled WGS sequence"/>
</dbReference>
<dbReference type="OrthoDB" id="5384689at2759"/>
<sequence>MNEPISTVTSVDGATSYMLSVLQQPKTSRACGYGEKAFEQRRPIDPPPIIELHIFDNYAQEETQVQVFGTFFLVATIESVSPYEKPAQSSNDELMIGISVSHMQCPSLGKSAFFVFPDLSVRRSGSYRLTFTLYSLFTDYLSALSGFFPILGV</sequence>
<evidence type="ECO:0000256" key="4">
    <source>
        <dbReference type="ARBA" id="ARBA00023015"/>
    </source>
</evidence>
<keyword evidence="4" id="KW-0805">Transcription regulation</keyword>
<dbReference type="InterPro" id="IPR038491">
    <property type="entry name" value="Velvet_dom_sf"/>
</dbReference>
<organism evidence="9 10">
    <name type="scientific">Pseudovirgaria hyperparasitica</name>
    <dbReference type="NCBI Taxonomy" id="470096"/>
    <lineage>
        <taxon>Eukaryota</taxon>
        <taxon>Fungi</taxon>
        <taxon>Dikarya</taxon>
        <taxon>Ascomycota</taxon>
        <taxon>Pezizomycotina</taxon>
        <taxon>Dothideomycetes</taxon>
        <taxon>Dothideomycetes incertae sedis</taxon>
        <taxon>Acrospermales</taxon>
        <taxon>Acrospermaceae</taxon>
        <taxon>Pseudovirgaria</taxon>
    </lineage>
</organism>
<evidence type="ECO:0000313" key="10">
    <source>
        <dbReference type="Proteomes" id="UP000799437"/>
    </source>
</evidence>
<keyword evidence="6" id="KW-0539">Nucleus</keyword>
<feature type="domain" description="Velvet" evidence="8">
    <location>
        <begin position="12"/>
        <end position="153"/>
    </location>
</feature>
<dbReference type="PANTHER" id="PTHR33572:SF14">
    <property type="entry name" value="DEVELOPMENTAL AND SECONDARY METABOLISM REGULATOR VEA"/>
    <property type="match status" value="1"/>
</dbReference>
<name>A0A6A6VT11_9PEZI</name>
<dbReference type="GO" id="GO:0005634">
    <property type="term" value="C:nucleus"/>
    <property type="evidence" value="ECO:0007669"/>
    <property type="project" value="UniProtKB-SubCell"/>
</dbReference>
<evidence type="ECO:0000259" key="8">
    <source>
        <dbReference type="PROSITE" id="PS51821"/>
    </source>
</evidence>
<dbReference type="GO" id="GO:0005737">
    <property type="term" value="C:cytoplasm"/>
    <property type="evidence" value="ECO:0007669"/>
    <property type="project" value="UniProtKB-SubCell"/>
</dbReference>
<dbReference type="Pfam" id="PF11754">
    <property type="entry name" value="Velvet"/>
    <property type="match status" value="2"/>
</dbReference>
<evidence type="ECO:0000313" key="9">
    <source>
        <dbReference type="EMBL" id="KAF2752411.1"/>
    </source>
</evidence>
<proteinExistence type="inferred from homology"/>
<comment type="similarity">
    <text evidence="7">Belongs to the velvet family. VeA subfamily.</text>
</comment>
<dbReference type="EMBL" id="ML996639">
    <property type="protein sequence ID" value="KAF2752411.1"/>
    <property type="molecule type" value="Genomic_DNA"/>
</dbReference>
<reference evidence="9" key="1">
    <citation type="journal article" date="2020" name="Stud. Mycol.">
        <title>101 Dothideomycetes genomes: a test case for predicting lifestyles and emergence of pathogens.</title>
        <authorList>
            <person name="Haridas S."/>
            <person name="Albert R."/>
            <person name="Binder M."/>
            <person name="Bloem J."/>
            <person name="Labutti K."/>
            <person name="Salamov A."/>
            <person name="Andreopoulos B."/>
            <person name="Baker S."/>
            <person name="Barry K."/>
            <person name="Bills G."/>
            <person name="Bluhm B."/>
            <person name="Cannon C."/>
            <person name="Castanera R."/>
            <person name="Culley D."/>
            <person name="Daum C."/>
            <person name="Ezra D."/>
            <person name="Gonzalez J."/>
            <person name="Henrissat B."/>
            <person name="Kuo A."/>
            <person name="Liang C."/>
            <person name="Lipzen A."/>
            <person name="Lutzoni F."/>
            <person name="Magnuson J."/>
            <person name="Mondo S."/>
            <person name="Nolan M."/>
            <person name="Ohm R."/>
            <person name="Pangilinan J."/>
            <person name="Park H.-J."/>
            <person name="Ramirez L."/>
            <person name="Alfaro M."/>
            <person name="Sun H."/>
            <person name="Tritt A."/>
            <person name="Yoshinaga Y."/>
            <person name="Zwiers L.-H."/>
            <person name="Turgeon B."/>
            <person name="Goodwin S."/>
            <person name="Spatafora J."/>
            <person name="Crous P."/>
            <person name="Grigoriev I."/>
        </authorList>
    </citation>
    <scope>NUCLEOTIDE SEQUENCE</scope>
    <source>
        <strain evidence="9">CBS 121739</strain>
    </source>
</reference>
<keyword evidence="5" id="KW-0804">Transcription</keyword>
<evidence type="ECO:0000256" key="3">
    <source>
        <dbReference type="ARBA" id="ARBA00022490"/>
    </source>
</evidence>
<dbReference type="RefSeq" id="XP_033594869.1">
    <property type="nucleotide sequence ID" value="XM_033742248.1"/>
</dbReference>
<dbReference type="InterPro" id="IPR021740">
    <property type="entry name" value="Velvet"/>
</dbReference>
<dbReference type="PANTHER" id="PTHR33572">
    <property type="entry name" value="SPORE DEVELOPMENT REGULATOR VOSA"/>
    <property type="match status" value="1"/>
</dbReference>
<dbReference type="AlphaFoldDB" id="A0A6A6VT11"/>
<dbReference type="Gene3D" id="2.60.40.3960">
    <property type="entry name" value="Velvet domain"/>
    <property type="match status" value="1"/>
</dbReference>